<evidence type="ECO:0000313" key="4">
    <source>
        <dbReference type="Proteomes" id="UP001244242"/>
    </source>
</evidence>
<proteinExistence type="inferred from homology"/>
<sequence>MRASLCGKVVMVTGAGGVIGRELCRQVLLQQPQALILLDIAVHRLVKLEQELMVFSGHQGLRVPVMALVGTVQNRAHLQEILMRFGVQTIFHSAIHSDERMVERNVVEGLRNNVLGTEVCARAARAAEVETLVLVSTDGAARPINVMQASMRLAEQVCETLAAERQPTRFSVVRVGRSRGAAAGGGAVEADGGRHDRQLPVVAQRVIHAGATAPADPPRAHDIGECEVALDWPQLRDLLDCLKIACRKFDFAAIQAILEEAPIGYRPVRESVDLLHGARRDDSVDRPDTVSLAPAPADRVVALHPKQNLGSDPSAELGV</sequence>
<evidence type="ECO:0000256" key="1">
    <source>
        <dbReference type="ARBA" id="ARBA00007430"/>
    </source>
</evidence>
<dbReference type="RefSeq" id="WP_282721805.1">
    <property type="nucleotide sequence ID" value="NZ_JASCQO010000035.1"/>
</dbReference>
<feature type="domain" description="Polysaccharide biosynthesis protein CapD-like" evidence="2">
    <location>
        <begin position="10"/>
        <end position="177"/>
    </location>
</feature>
<dbReference type="Gene3D" id="3.40.50.720">
    <property type="entry name" value="NAD(P)-binding Rossmann-like Domain"/>
    <property type="match status" value="1"/>
</dbReference>
<name>A0ABT6VK41_9GAMM</name>
<comment type="similarity">
    <text evidence="1">Belongs to the polysaccharide synthase family.</text>
</comment>
<protein>
    <submittedName>
        <fullName evidence="3">Polysaccharide biosynthesis protein</fullName>
    </submittedName>
</protein>
<reference evidence="3 4" key="1">
    <citation type="submission" date="2023-04" db="EMBL/GenBank/DDBJ databases">
        <title>Halomonas strains isolated from rhizosphere soil.</title>
        <authorList>
            <person name="Xu L."/>
            <person name="Sun J.-Q."/>
        </authorList>
    </citation>
    <scope>NUCLEOTIDE SEQUENCE [LARGE SCALE GENOMIC DNA]</scope>
    <source>
        <strain evidence="3 4">LN1S58</strain>
    </source>
</reference>
<gene>
    <name evidence="3" type="ORF">QLQ84_11140</name>
</gene>
<dbReference type="InterPro" id="IPR036291">
    <property type="entry name" value="NAD(P)-bd_dom_sf"/>
</dbReference>
<accession>A0ABT6VK41</accession>
<evidence type="ECO:0000259" key="2">
    <source>
        <dbReference type="Pfam" id="PF02719"/>
    </source>
</evidence>
<dbReference type="EMBL" id="JASCQO010000035">
    <property type="protein sequence ID" value="MDI5934343.1"/>
    <property type="molecule type" value="Genomic_DNA"/>
</dbReference>
<evidence type="ECO:0000313" key="3">
    <source>
        <dbReference type="EMBL" id="MDI5934343.1"/>
    </source>
</evidence>
<dbReference type="InterPro" id="IPR051203">
    <property type="entry name" value="Polysaccharide_Synthase-Rel"/>
</dbReference>
<comment type="caution">
    <text evidence="3">The sequence shown here is derived from an EMBL/GenBank/DDBJ whole genome shotgun (WGS) entry which is preliminary data.</text>
</comment>
<dbReference type="SUPFAM" id="SSF51735">
    <property type="entry name" value="NAD(P)-binding Rossmann-fold domains"/>
    <property type="match status" value="1"/>
</dbReference>
<dbReference type="Pfam" id="PF02719">
    <property type="entry name" value="Polysacc_synt_2"/>
    <property type="match status" value="1"/>
</dbReference>
<dbReference type="Proteomes" id="UP001244242">
    <property type="component" value="Unassembled WGS sequence"/>
</dbReference>
<keyword evidence="4" id="KW-1185">Reference proteome</keyword>
<dbReference type="PANTHER" id="PTHR43318:SF1">
    <property type="entry name" value="POLYSACCHARIDE BIOSYNTHESIS PROTEIN EPSC-RELATED"/>
    <property type="match status" value="1"/>
</dbReference>
<organism evidence="3 4">
    <name type="scientific">Halomonas kalidii</name>
    <dbReference type="NCBI Taxonomy" id="3043293"/>
    <lineage>
        <taxon>Bacteria</taxon>
        <taxon>Pseudomonadati</taxon>
        <taxon>Pseudomonadota</taxon>
        <taxon>Gammaproteobacteria</taxon>
        <taxon>Oceanospirillales</taxon>
        <taxon>Halomonadaceae</taxon>
        <taxon>Halomonas</taxon>
    </lineage>
</organism>
<dbReference type="PANTHER" id="PTHR43318">
    <property type="entry name" value="UDP-N-ACETYLGLUCOSAMINE 4,6-DEHYDRATASE"/>
    <property type="match status" value="1"/>
</dbReference>
<dbReference type="InterPro" id="IPR003869">
    <property type="entry name" value="Polysac_CapD-like"/>
</dbReference>